<protein>
    <submittedName>
        <fullName evidence="7">Uncharacterized protein</fullName>
    </submittedName>
</protein>
<keyword evidence="3" id="KW-0964">Secreted</keyword>
<proteinExistence type="predicted"/>
<evidence type="ECO:0000256" key="5">
    <source>
        <dbReference type="ARBA" id="ARBA00023157"/>
    </source>
</evidence>
<evidence type="ECO:0000256" key="4">
    <source>
        <dbReference type="ARBA" id="ARBA00023118"/>
    </source>
</evidence>
<dbReference type="InterPro" id="IPR009079">
    <property type="entry name" value="4_helix_cytokine-like_core"/>
</dbReference>
<evidence type="ECO:0000256" key="3">
    <source>
        <dbReference type="ARBA" id="ARBA00022525"/>
    </source>
</evidence>
<dbReference type="GO" id="GO:0005126">
    <property type="term" value="F:cytokine receptor binding"/>
    <property type="evidence" value="ECO:0007669"/>
    <property type="project" value="InterPro"/>
</dbReference>
<reference evidence="7 8" key="1">
    <citation type="submission" date="2020-10" db="EMBL/GenBank/DDBJ databases">
        <title>Pygocentrus nattereri (red-bellied piranha) genome, fPygNat1, primary haplotype.</title>
        <authorList>
            <person name="Myers G."/>
            <person name="Meyer A."/>
            <person name="Karagic N."/>
            <person name="Pippel M."/>
            <person name="Winkler S."/>
            <person name="Tracey A."/>
            <person name="Wood J."/>
            <person name="Formenti G."/>
            <person name="Howe K."/>
            <person name="Fedrigo O."/>
            <person name="Jarvis E.D."/>
        </authorList>
    </citation>
    <scope>NUCLEOTIDE SEQUENCE [LARGE SCALE GENOMIC DNA]</scope>
</reference>
<dbReference type="Pfam" id="PF00143">
    <property type="entry name" value="Interferon"/>
    <property type="match status" value="1"/>
</dbReference>
<name>A0A3B4CMW8_PYGNA</name>
<dbReference type="InterPro" id="IPR000471">
    <property type="entry name" value="Interferon_alpha/beta/delta"/>
</dbReference>
<keyword evidence="2" id="KW-0202">Cytokine</keyword>
<evidence type="ECO:0000313" key="8">
    <source>
        <dbReference type="Proteomes" id="UP001501920"/>
    </source>
</evidence>
<evidence type="ECO:0000256" key="6">
    <source>
        <dbReference type="SAM" id="Phobius"/>
    </source>
</evidence>
<dbReference type="GeneTree" id="ENSGT01120000274254"/>
<organism evidence="7 8">
    <name type="scientific">Pygocentrus nattereri</name>
    <name type="common">Red-bellied piranha</name>
    <dbReference type="NCBI Taxonomy" id="42514"/>
    <lineage>
        <taxon>Eukaryota</taxon>
        <taxon>Metazoa</taxon>
        <taxon>Chordata</taxon>
        <taxon>Craniata</taxon>
        <taxon>Vertebrata</taxon>
        <taxon>Euteleostomi</taxon>
        <taxon>Actinopterygii</taxon>
        <taxon>Neopterygii</taxon>
        <taxon>Teleostei</taxon>
        <taxon>Ostariophysi</taxon>
        <taxon>Characiformes</taxon>
        <taxon>Characoidei</taxon>
        <taxon>Pygocentrus</taxon>
    </lineage>
</organism>
<reference evidence="7" key="2">
    <citation type="submission" date="2025-08" db="UniProtKB">
        <authorList>
            <consortium name="Ensembl"/>
        </authorList>
    </citation>
    <scope>IDENTIFICATION</scope>
</reference>
<keyword evidence="6" id="KW-0812">Transmembrane</keyword>
<dbReference type="SUPFAM" id="SSF47266">
    <property type="entry name" value="4-helical cytokines"/>
    <property type="match status" value="1"/>
</dbReference>
<dbReference type="GO" id="GO:0005125">
    <property type="term" value="F:cytokine activity"/>
    <property type="evidence" value="ECO:0007669"/>
    <property type="project" value="UniProtKB-KW"/>
</dbReference>
<feature type="transmembrane region" description="Helical" evidence="6">
    <location>
        <begin position="6"/>
        <end position="26"/>
    </location>
</feature>
<keyword evidence="5" id="KW-1015">Disulfide bond</keyword>
<sequence length="211" mass="23698">MDALKVLNIVFVVLHVADAALIPCAWTQFRLRDLNEESIMLLEKMGALMPLRCLEERSVAVVQNEDLAVVVLETLRVVDRLFKNEQSSITWDRETLALFKNIISSRGVKNLQKCVSCMRLTDRRRVLTLMWWCVSGVLCWYEWMRHSSSVKEFLHSCVPQRTSTEQVSSVLGNKVGVSNRVDSENSSSTAVSGQCHCSAENDTCSGGPVGF</sequence>
<keyword evidence="6" id="KW-0472">Membrane</keyword>
<evidence type="ECO:0000256" key="1">
    <source>
        <dbReference type="ARBA" id="ARBA00004613"/>
    </source>
</evidence>
<comment type="subcellular location">
    <subcellularLocation>
        <location evidence="1">Secreted</location>
    </subcellularLocation>
</comment>
<dbReference type="Gene3D" id="1.20.1250.10">
    <property type="match status" value="1"/>
</dbReference>
<accession>A0A3B4CMW8</accession>
<reference evidence="7" key="3">
    <citation type="submission" date="2025-09" db="UniProtKB">
        <authorList>
            <consortium name="Ensembl"/>
        </authorList>
    </citation>
    <scope>IDENTIFICATION</scope>
</reference>
<dbReference type="GO" id="GO:0051607">
    <property type="term" value="P:defense response to virus"/>
    <property type="evidence" value="ECO:0007669"/>
    <property type="project" value="UniProtKB-KW"/>
</dbReference>
<keyword evidence="8" id="KW-1185">Reference proteome</keyword>
<dbReference type="GO" id="GO:0005615">
    <property type="term" value="C:extracellular space"/>
    <property type="evidence" value="ECO:0007669"/>
    <property type="project" value="UniProtKB-KW"/>
</dbReference>
<dbReference type="STRING" id="42514.ENSPNAP00000012166"/>
<evidence type="ECO:0000313" key="7">
    <source>
        <dbReference type="Ensembl" id="ENSPNAP00000012166.2"/>
    </source>
</evidence>
<keyword evidence="6" id="KW-1133">Transmembrane helix</keyword>
<dbReference type="Ensembl" id="ENSPNAT00000019368.2">
    <property type="protein sequence ID" value="ENSPNAP00000012166.2"/>
    <property type="gene ID" value="ENSPNAG00000017917.2"/>
</dbReference>
<dbReference type="Proteomes" id="UP001501920">
    <property type="component" value="Chromosome 1"/>
</dbReference>
<dbReference type="OMA" id="LMSHECA"/>
<evidence type="ECO:0000256" key="2">
    <source>
        <dbReference type="ARBA" id="ARBA00022514"/>
    </source>
</evidence>
<dbReference type="AlphaFoldDB" id="A0A3B4CMW8"/>
<keyword evidence="4" id="KW-0051">Antiviral defense</keyword>